<dbReference type="Pfam" id="PF21073">
    <property type="entry name" value="GDH_HM1"/>
    <property type="match status" value="1"/>
</dbReference>
<dbReference type="SUPFAM" id="SSF53223">
    <property type="entry name" value="Aminoacid dehydrogenase-like, N-terminal domain"/>
    <property type="match status" value="1"/>
</dbReference>
<dbReference type="Pfam" id="PF21074">
    <property type="entry name" value="GDH_C"/>
    <property type="match status" value="1"/>
</dbReference>
<dbReference type="PANTHER" id="PTHR43403">
    <property type="entry name" value="NAD-SPECIFIC GLUTAMATE DEHYDROGENASE"/>
    <property type="match status" value="1"/>
</dbReference>
<feature type="domain" description="NAD-glutamate dehydrogenase ACT2" evidence="4">
    <location>
        <begin position="387"/>
        <end position="482"/>
    </location>
</feature>
<evidence type="ECO:0000259" key="5">
    <source>
        <dbReference type="Pfam" id="PF21077"/>
    </source>
</evidence>
<dbReference type="GO" id="GO:0006538">
    <property type="term" value="P:L-glutamate catabolic process"/>
    <property type="evidence" value="ECO:0007669"/>
    <property type="project" value="InterPro"/>
</dbReference>
<dbReference type="InterPro" id="IPR049059">
    <property type="entry name" value="NAD_Glu_DH_HM1"/>
</dbReference>
<dbReference type="InterPro" id="IPR007780">
    <property type="entry name" value="NAD_Glu_DH_bac"/>
</dbReference>
<accession>A0A653EUJ1</accession>
<dbReference type="Pfam" id="PF21076">
    <property type="entry name" value="GDH_ACT2"/>
    <property type="match status" value="1"/>
</dbReference>
<feature type="domain" description="NAD-specific glutamate dehydrogenase C-terminal" evidence="2">
    <location>
        <begin position="1262"/>
        <end position="1597"/>
    </location>
</feature>
<evidence type="ECO:0000259" key="2">
    <source>
        <dbReference type="Pfam" id="PF21074"/>
    </source>
</evidence>
<gene>
    <name evidence="6" type="primary">gdh_1</name>
    <name evidence="6" type="ORF">BIN_B_03866</name>
</gene>
<dbReference type="Pfam" id="PF05088">
    <property type="entry name" value="Bac_GDH_CD"/>
    <property type="match status" value="1"/>
</dbReference>
<dbReference type="SUPFAM" id="SSF51735">
    <property type="entry name" value="NAD(P)-binding Rossmann-fold domains"/>
    <property type="match status" value="1"/>
</dbReference>
<proteinExistence type="predicted"/>
<evidence type="ECO:0000259" key="4">
    <source>
        <dbReference type="Pfam" id="PF21076"/>
    </source>
</evidence>
<dbReference type="InterPro" id="IPR028971">
    <property type="entry name" value="NAD-GDH_cat"/>
</dbReference>
<feature type="domain" description="NAD-glutamate dehydrogenase catalytic" evidence="1">
    <location>
        <begin position="714"/>
        <end position="1216"/>
    </location>
</feature>
<feature type="domain" description="NAD-glutamate dehydrogenase N-terminal ACT1" evidence="3">
    <location>
        <begin position="58"/>
        <end position="171"/>
    </location>
</feature>
<dbReference type="InterPro" id="IPR049062">
    <property type="entry name" value="NAD_Glu_DH_ACT2"/>
</dbReference>
<dbReference type="PANTHER" id="PTHR43403:SF1">
    <property type="entry name" value="NAD-SPECIFIC GLUTAMATE DEHYDROGENASE"/>
    <property type="match status" value="1"/>
</dbReference>
<dbReference type="GO" id="GO:0004352">
    <property type="term" value="F:glutamate dehydrogenase (NAD+) activity"/>
    <property type="evidence" value="ECO:0007669"/>
    <property type="project" value="InterPro"/>
</dbReference>
<dbReference type="InterPro" id="IPR036291">
    <property type="entry name" value="NAD(P)-bd_dom_sf"/>
</dbReference>
<dbReference type="Gene3D" id="3.40.50.720">
    <property type="entry name" value="NAD(P)-binding Rossmann-like Domain"/>
    <property type="match status" value="1"/>
</dbReference>
<dbReference type="PIRSF" id="PIRSF036761">
    <property type="entry name" value="GDH_Mll4104"/>
    <property type="match status" value="1"/>
</dbReference>
<dbReference type="InterPro" id="IPR046346">
    <property type="entry name" value="Aminoacid_DH-like_N_sf"/>
</dbReference>
<feature type="domain" description="NAD-glutamate dehydrogenase ACT3" evidence="5">
    <location>
        <begin position="540"/>
        <end position="599"/>
    </location>
</feature>
<reference evidence="6" key="1">
    <citation type="submission" date="2019-05" db="EMBL/GenBank/DDBJ databases">
        <authorList>
            <person name="Naeem R."/>
            <person name="Antony C."/>
            <person name="Guan Q."/>
        </authorList>
    </citation>
    <scope>NUCLEOTIDE SEQUENCE</scope>
    <source>
        <strain evidence="6">2</strain>
    </source>
</reference>
<dbReference type="Pfam" id="PF21078">
    <property type="entry name" value="GDH_HM3"/>
    <property type="match status" value="1"/>
</dbReference>
<organism evidence="6">
    <name type="scientific">Mycobacterium riyadhense</name>
    <dbReference type="NCBI Taxonomy" id="486698"/>
    <lineage>
        <taxon>Bacteria</taxon>
        <taxon>Bacillati</taxon>
        <taxon>Actinomycetota</taxon>
        <taxon>Actinomycetes</taxon>
        <taxon>Mycobacteriales</taxon>
        <taxon>Mycobacteriaceae</taxon>
        <taxon>Mycobacterium</taxon>
    </lineage>
</organism>
<dbReference type="Pfam" id="PF21077">
    <property type="entry name" value="GDH_ACT3"/>
    <property type="match status" value="1"/>
</dbReference>
<dbReference type="GO" id="GO:0004069">
    <property type="term" value="F:L-aspartate:2-oxoglutarate aminotransferase activity"/>
    <property type="evidence" value="ECO:0007669"/>
    <property type="project" value="InterPro"/>
</dbReference>
<evidence type="ECO:0000259" key="1">
    <source>
        <dbReference type="Pfam" id="PF05088"/>
    </source>
</evidence>
<dbReference type="InterPro" id="IPR049064">
    <property type="entry name" value="NAD_Glu_DH_ACT3"/>
</dbReference>
<dbReference type="RefSeq" id="WP_204802381.1">
    <property type="nucleotide sequence ID" value="NZ_CAJMWM010000001.1"/>
</dbReference>
<dbReference type="InterPro" id="IPR048381">
    <property type="entry name" value="GDH_C"/>
</dbReference>
<sequence length="1609" mass="175878">MTIDPRATQDVEPWTTFNQSGNVPDWITKAYIDSYRGPDDVGSQAATGAPAALVTPAMLAAHYRLGQHRLPGESGVAVYPADHPEGFGPALQVVTDHGGMLMDSVTVLLHRLGVGYTAIMTPVFEVRRSSTGELQRVEPRADGASPYVGEAWIHVQLSPAVDRKALAEVERLLPKVLADVQRVATDASAMIATLAELAADVDSDIEGRYSAPDRQEVAALLRWLGNGNFLLLGYQRTRVEDGLVSGDATTGLGVLRARSGTRPRLTDETKLLVLAQAAVGSYLRYGAYPYAIAVRENDRDGRVFEHRFVGLFTVAAMNADVLEIPAISRRVREALTLAGSDPSHPGQLLLDVIQTVPRPELFTLSAERLLAMAKAVVDLGSQRRALLFLRADRLQFFVSCLVYVPRDRYTTAVRLQIEDILVREFGGTRLEFTARVSESPWALMHFMVRLPENGQASAPVDVSEANRIRIQALLSEAARTWSDRLIGAAASGSVSYADAEHYASAFSEAYKQAVAPADAIGDIAIVNELTDDSVKLVFSERDEHGVAQLTWFLGGRTASLSQLLPMLQSMGVVVLEERPFTVTRPDGLPVWIYQFRISPHPTIPMAATAAERDAGAQRFADAVTAIWHGRVEIDRFNELVMRAGLTWQQVVLLRAYAKYLRQAGFPYSQSYIESVLNEHPSTARSLVALFEALFDPRPSGSPVSRDAQAAAAAVAADIDALVSLDTDRILRAFASLVQATLRTNYFVTRDGSARGRNVLAVKLNAPLIDELPLPRPKFEIFVYSPRVEGVHLRFGPVARGGLRWSDRRDDFRTEILGLVKAQAVKNAVIVPVGAKGGFVVKRPPLPTGDAAADRDAIRAEGVACYQLFISGLLDVTDNVDHATKAVHPPPEVVRRDGDDAYLVVAADKGTATFSDIANDVAKSYGFWLGDAFASGGSVGYDHKTMGITAKGAWEAVKRHFREIGVDTQTEDFTVVGVGDMSGDVFGNGMLLSKHIRLLAAFDHRHIFLDPNPDAAVSWEERRRMFDLPRSSWDDYNKSLISEGGGVYSREQKTIPVSPQVRAALGIDGDVAEMAPPNLIRAILQAPVDLLFNGGIGTYIKAESESDADVGDRANDPVRVNANQVRAKVIGEGGNLGVTARGRVEFDLSGGHINTDAMDNSAGVDCSDHEVNIKILIDSLVTAGKVTADERSQLLESMTDEVAQLVLTDNEDQNDLMGTSRANAGSLLPVHADQIRQLVEHGLNRELEALPSEKEIARRAEAGMGLTSPELATLMAHVKLGLKEEVLKTELPDQDVFASRLPRYFPTPLRDRFTPEIRAHQLRREIVTTMLINDLVDTAGISYAFRITEDVGVAPIDAVRTYAATDAIFGVGHIWRRIRAANLPVALSDRMTLDTRRLIDRAGRWLLNYRPQPLAVGAEINRFAAKVKALTPRMSEWLRGDDEAIVEKEAAEFAAMGAPHDLAYRVATGLYRYSLLDIIDIGDITEIDTAEVADTYFALMDRLGTDALLTAVSELPRNDRWHSLARLAIRDDIYASLRSLCFDVLAVGEPDESGEQKIAEWEHISASRVERARRTLDEIRESGAKDLATLSVAARQIRRMTRTSGRGSSG</sequence>
<dbReference type="EMBL" id="LR589111">
    <property type="protein sequence ID" value="VTP01009.1"/>
    <property type="molecule type" value="Genomic_DNA"/>
</dbReference>
<dbReference type="InterPro" id="IPR024727">
    <property type="entry name" value="NAD_Glu_DH_N_ACT1"/>
</dbReference>
<evidence type="ECO:0000259" key="3">
    <source>
        <dbReference type="Pfam" id="PF21075"/>
    </source>
</evidence>
<dbReference type="InterPro" id="IPR049056">
    <property type="entry name" value="NAD_Glu_DH_HM3"/>
</dbReference>
<evidence type="ECO:0000313" key="6">
    <source>
        <dbReference type="EMBL" id="VTP01009.1"/>
    </source>
</evidence>
<protein>
    <submittedName>
        <fullName evidence="6">NAD-specific glutamate dehydrogenase</fullName>
    </submittedName>
</protein>
<dbReference type="Pfam" id="PF21075">
    <property type="entry name" value="GDH_ACT1"/>
    <property type="match status" value="1"/>
</dbReference>
<name>A0A653EUJ1_9MYCO</name>